<dbReference type="Pfam" id="PF00098">
    <property type="entry name" value="zf-CCHC"/>
    <property type="match status" value="3"/>
</dbReference>
<protein>
    <recommendedName>
        <fullName evidence="3">CCHC-type domain-containing protein</fullName>
    </recommendedName>
</protein>
<dbReference type="SMART" id="SM00343">
    <property type="entry name" value="ZnF_C2HC"/>
    <property type="match status" value="4"/>
</dbReference>
<gene>
    <name evidence="4" type="ORF">EANT1437_LOCUS14731</name>
</gene>
<dbReference type="InterPro" id="IPR042246">
    <property type="entry name" value="ZCCHC9"/>
</dbReference>
<name>A0A7S2SGQ7_9STRA</name>
<feature type="compositionally biased region" description="Basic and acidic residues" evidence="2">
    <location>
        <begin position="38"/>
        <end position="48"/>
    </location>
</feature>
<dbReference type="Gene3D" id="4.10.60.10">
    <property type="entry name" value="Zinc finger, CCHC-type"/>
    <property type="match status" value="2"/>
</dbReference>
<keyword evidence="1" id="KW-0862">Zinc</keyword>
<evidence type="ECO:0000313" key="4">
    <source>
        <dbReference type="EMBL" id="CAD9698961.1"/>
    </source>
</evidence>
<feature type="region of interest" description="Disordered" evidence="2">
    <location>
        <begin position="214"/>
        <end position="236"/>
    </location>
</feature>
<accession>A0A7S2SGQ7</accession>
<sequence length="236" mass="26442">MDSQPSAPVPTKKAEKKRVWKERAQARKDASKRKKPKITKEERRAKYTEKAKQLRQKKAGVKRNIKVVCFRCRQIGHLAGDCQETTANTNDKVNSKSGSTMTPSSNICYKCGSTEHRLQICPKLTRTEKKSGGKLNYSQMDLPYATCYICNQGGHLASQCKQNKNGIYVNGGCCKECGGVDHLFLNCPKLIDDEDNEDDGSVVSIDKFLEGDIKDEDDTSSESKVTHKTKRKVVTF</sequence>
<feature type="region of interest" description="Disordered" evidence="2">
    <location>
        <begin position="1"/>
        <end position="48"/>
    </location>
</feature>
<dbReference type="PANTHER" id="PTHR46242">
    <property type="entry name" value="ZINC FINGER CCHC DOMAIN-CONTAINING PROTEIN 9 ZCCHC9"/>
    <property type="match status" value="1"/>
</dbReference>
<feature type="domain" description="CCHC-type" evidence="3">
    <location>
        <begin position="69"/>
        <end position="84"/>
    </location>
</feature>
<dbReference type="PROSITE" id="PS50158">
    <property type="entry name" value="ZF_CCHC"/>
    <property type="match status" value="2"/>
</dbReference>
<dbReference type="InterPro" id="IPR036875">
    <property type="entry name" value="Znf_CCHC_sf"/>
</dbReference>
<dbReference type="GO" id="GO:0008270">
    <property type="term" value="F:zinc ion binding"/>
    <property type="evidence" value="ECO:0007669"/>
    <property type="project" value="UniProtKB-KW"/>
</dbReference>
<dbReference type="SUPFAM" id="SSF57756">
    <property type="entry name" value="Retrovirus zinc finger-like domains"/>
    <property type="match status" value="2"/>
</dbReference>
<dbReference type="EMBL" id="HBHI01028762">
    <property type="protein sequence ID" value="CAD9698961.1"/>
    <property type="molecule type" value="Transcribed_RNA"/>
</dbReference>
<feature type="compositionally biased region" description="Basic residues" evidence="2">
    <location>
        <begin position="226"/>
        <end position="236"/>
    </location>
</feature>
<dbReference type="GO" id="GO:0005730">
    <property type="term" value="C:nucleolus"/>
    <property type="evidence" value="ECO:0007669"/>
    <property type="project" value="TreeGrafter"/>
</dbReference>
<keyword evidence="1" id="KW-0479">Metal-binding</keyword>
<evidence type="ECO:0000256" key="2">
    <source>
        <dbReference type="SAM" id="MobiDB-lite"/>
    </source>
</evidence>
<reference evidence="4" key="1">
    <citation type="submission" date="2021-01" db="EMBL/GenBank/DDBJ databases">
        <authorList>
            <person name="Corre E."/>
            <person name="Pelletier E."/>
            <person name="Niang G."/>
            <person name="Scheremetjew M."/>
            <person name="Finn R."/>
            <person name="Kale V."/>
            <person name="Holt S."/>
            <person name="Cochrane G."/>
            <person name="Meng A."/>
            <person name="Brown T."/>
            <person name="Cohen L."/>
        </authorList>
    </citation>
    <scope>NUCLEOTIDE SEQUENCE</scope>
    <source>
        <strain evidence="4">CCMP1452</strain>
    </source>
</reference>
<dbReference type="InterPro" id="IPR001878">
    <property type="entry name" value="Znf_CCHC"/>
</dbReference>
<organism evidence="4">
    <name type="scientific">Eucampia antarctica</name>
    <dbReference type="NCBI Taxonomy" id="49252"/>
    <lineage>
        <taxon>Eukaryota</taxon>
        <taxon>Sar</taxon>
        <taxon>Stramenopiles</taxon>
        <taxon>Ochrophyta</taxon>
        <taxon>Bacillariophyta</taxon>
        <taxon>Mediophyceae</taxon>
        <taxon>Biddulphiophycidae</taxon>
        <taxon>Hemiaulales</taxon>
        <taxon>Hemiaulaceae</taxon>
        <taxon>Eucampia</taxon>
    </lineage>
</organism>
<keyword evidence="1" id="KW-0863">Zinc-finger</keyword>
<feature type="domain" description="CCHC-type" evidence="3">
    <location>
        <begin position="147"/>
        <end position="162"/>
    </location>
</feature>
<dbReference type="GO" id="GO:0003676">
    <property type="term" value="F:nucleic acid binding"/>
    <property type="evidence" value="ECO:0007669"/>
    <property type="project" value="InterPro"/>
</dbReference>
<dbReference type="PANTHER" id="PTHR46242:SF1">
    <property type="entry name" value="ZINC FINGER CCHC DOMAIN-CONTAINING PROTEIN 9"/>
    <property type="match status" value="1"/>
</dbReference>
<dbReference type="AlphaFoldDB" id="A0A7S2SGQ7"/>
<evidence type="ECO:0000259" key="3">
    <source>
        <dbReference type="PROSITE" id="PS50158"/>
    </source>
</evidence>
<evidence type="ECO:0000256" key="1">
    <source>
        <dbReference type="PROSITE-ProRule" id="PRU00047"/>
    </source>
</evidence>
<proteinExistence type="predicted"/>